<keyword evidence="4 9" id="KW-0210">Decarboxylase</keyword>
<evidence type="ECO:0000256" key="1">
    <source>
        <dbReference type="ARBA" id="ARBA00002356"/>
    </source>
</evidence>
<dbReference type="AlphaFoldDB" id="A0A290QE84"/>
<proteinExistence type="inferred from homology"/>
<dbReference type="InterPro" id="IPR013785">
    <property type="entry name" value="Aldolase_TIM"/>
</dbReference>
<feature type="binding site" evidence="9 11">
    <location>
        <position position="32"/>
    </location>
    <ligand>
        <name>substrate</name>
    </ligand>
</feature>
<dbReference type="FunFam" id="3.20.20.70:FF:000015">
    <property type="entry name" value="Orotidine 5'-phosphate decarboxylase"/>
    <property type="match status" value="1"/>
</dbReference>
<evidence type="ECO:0000256" key="10">
    <source>
        <dbReference type="PIRSR" id="PIRSR614732-1"/>
    </source>
</evidence>
<feature type="binding site" evidence="9 11">
    <location>
        <position position="179"/>
    </location>
    <ligand>
        <name>substrate</name>
    </ligand>
</feature>
<reference evidence="14 15" key="1">
    <citation type="submission" date="2017-09" db="EMBL/GenBank/DDBJ databases">
        <title>Complete genome sequence of Verrucomicrobial strain HZ-65, isolated from freshwater.</title>
        <authorList>
            <person name="Choi A."/>
        </authorList>
    </citation>
    <scope>NUCLEOTIDE SEQUENCE [LARGE SCALE GENOMIC DNA]</scope>
    <source>
        <strain evidence="14 15">HZ-65</strain>
    </source>
</reference>
<sequence>MPCDLILALDVPDRQQAAPILRQLRGSLRWVKIGLQMFTAYGPDYVKAVADEGFNIFLDLKLHDIPNTVAKAVESLAPLPIGMLTIHTSGGREMMAAARAAQQQTKPDLLLLGVTVLTSTDASGLAELGLTISPEAQVSRLGRLATDAGLRGLVCSPLEVAMLRQQLPADIQLVTPGIRPAGEAGGDDQKRIMTPAEAARTGSSYIVVGRPILKAKDPAAAARAILAELS</sequence>
<evidence type="ECO:0000256" key="6">
    <source>
        <dbReference type="ARBA" id="ARBA00023239"/>
    </source>
</evidence>
<feature type="binding site" evidence="9 11">
    <location>
        <position position="118"/>
    </location>
    <ligand>
        <name>substrate</name>
    </ligand>
</feature>
<dbReference type="InterPro" id="IPR014732">
    <property type="entry name" value="OMPdecase"/>
</dbReference>
<dbReference type="GO" id="GO:0004590">
    <property type="term" value="F:orotidine-5'-phosphate decarboxylase activity"/>
    <property type="evidence" value="ECO:0007669"/>
    <property type="project" value="UniProtKB-UniRule"/>
</dbReference>
<keyword evidence="6 9" id="KW-0456">Lyase</keyword>
<dbReference type="GO" id="GO:0006207">
    <property type="term" value="P:'de novo' pyrimidine nucleobase biosynthetic process"/>
    <property type="evidence" value="ECO:0007669"/>
    <property type="project" value="InterPro"/>
</dbReference>
<evidence type="ECO:0000256" key="3">
    <source>
        <dbReference type="ARBA" id="ARBA00011738"/>
    </source>
</evidence>
<organism evidence="14 15">
    <name type="scientific">Nibricoccus aquaticus</name>
    <dbReference type="NCBI Taxonomy" id="2576891"/>
    <lineage>
        <taxon>Bacteria</taxon>
        <taxon>Pseudomonadati</taxon>
        <taxon>Verrucomicrobiota</taxon>
        <taxon>Opitutia</taxon>
        <taxon>Opitutales</taxon>
        <taxon>Opitutaceae</taxon>
        <taxon>Nibricoccus</taxon>
    </lineage>
</organism>
<dbReference type="InterPro" id="IPR018089">
    <property type="entry name" value="OMPdecase_AS"/>
</dbReference>
<dbReference type="Gene3D" id="3.20.20.70">
    <property type="entry name" value="Aldolase class I"/>
    <property type="match status" value="1"/>
</dbReference>
<dbReference type="EC" id="4.1.1.23" evidence="9"/>
<keyword evidence="5 9" id="KW-0665">Pyrimidine biosynthesis</keyword>
<dbReference type="SMART" id="SM00934">
    <property type="entry name" value="OMPdecase"/>
    <property type="match status" value="1"/>
</dbReference>
<dbReference type="SUPFAM" id="SSF51366">
    <property type="entry name" value="Ribulose-phoshate binding barrel"/>
    <property type="match status" value="1"/>
</dbReference>
<protein>
    <recommendedName>
        <fullName evidence="9">Orotidine 5'-phosphate decarboxylase</fullName>
        <ecNumber evidence="9">4.1.1.23</ecNumber>
    </recommendedName>
    <alternativeName>
        <fullName evidence="9">OMP decarboxylase</fullName>
        <shortName evidence="9">OMPDCase</shortName>
        <shortName evidence="9">OMPdecase</shortName>
    </alternativeName>
</protein>
<evidence type="ECO:0000256" key="4">
    <source>
        <dbReference type="ARBA" id="ARBA00022793"/>
    </source>
</evidence>
<dbReference type="GO" id="GO:0044205">
    <property type="term" value="P:'de novo' UMP biosynthetic process"/>
    <property type="evidence" value="ECO:0007669"/>
    <property type="project" value="UniProtKB-UniRule"/>
</dbReference>
<comment type="pathway">
    <text evidence="2 9 12">Pyrimidine metabolism; UMP biosynthesis via de novo pathway; UMP from orotate: step 2/2.</text>
</comment>
<dbReference type="InterPro" id="IPR001754">
    <property type="entry name" value="OMPdeCOase_dom"/>
</dbReference>
<accession>A0A290QE84</accession>
<keyword evidence="15" id="KW-1185">Reference proteome</keyword>
<dbReference type="RefSeq" id="WP_096054286.1">
    <property type="nucleotide sequence ID" value="NZ_CP023344.1"/>
</dbReference>
<dbReference type="EMBL" id="CP023344">
    <property type="protein sequence ID" value="ATC62651.1"/>
    <property type="molecule type" value="Genomic_DNA"/>
</dbReference>
<evidence type="ECO:0000256" key="7">
    <source>
        <dbReference type="ARBA" id="ARBA00049157"/>
    </source>
</evidence>
<comment type="similarity">
    <text evidence="8 9">Belongs to the OMP decarboxylase family. Type 1 subfamily.</text>
</comment>
<dbReference type="HAMAP" id="MF_01200_B">
    <property type="entry name" value="OMPdecase_type1_B"/>
    <property type="match status" value="1"/>
</dbReference>
<dbReference type="UniPathway" id="UPA00070">
    <property type="reaction ID" value="UER00120"/>
</dbReference>
<comment type="function">
    <text evidence="1 9">Catalyzes the decarboxylation of orotidine 5'-monophosphate (OMP) to uridine 5'-monophosphate (UMP).</text>
</comment>
<evidence type="ECO:0000256" key="5">
    <source>
        <dbReference type="ARBA" id="ARBA00022975"/>
    </source>
</evidence>
<dbReference type="KEGG" id="vbh:CMV30_00960"/>
<feature type="active site" description="For OMPdecase activity" evidence="10">
    <location>
        <position position="64"/>
    </location>
</feature>
<dbReference type="NCBIfam" id="NF001273">
    <property type="entry name" value="PRK00230.1"/>
    <property type="match status" value="1"/>
</dbReference>
<dbReference type="InterPro" id="IPR047596">
    <property type="entry name" value="OMPdecase_bac"/>
</dbReference>
<feature type="binding site" evidence="9">
    <location>
        <begin position="59"/>
        <end position="68"/>
    </location>
    <ligand>
        <name>substrate</name>
    </ligand>
</feature>
<evidence type="ECO:0000256" key="2">
    <source>
        <dbReference type="ARBA" id="ARBA00004861"/>
    </source>
</evidence>
<evidence type="ECO:0000259" key="13">
    <source>
        <dbReference type="SMART" id="SM00934"/>
    </source>
</evidence>
<evidence type="ECO:0000313" key="14">
    <source>
        <dbReference type="EMBL" id="ATC62651.1"/>
    </source>
</evidence>
<dbReference type="GO" id="GO:0005829">
    <property type="term" value="C:cytosol"/>
    <property type="evidence" value="ECO:0007669"/>
    <property type="project" value="TreeGrafter"/>
</dbReference>
<dbReference type="PANTHER" id="PTHR32119:SF2">
    <property type="entry name" value="OROTIDINE 5'-PHOSPHATE DECARBOXYLASE"/>
    <property type="match status" value="1"/>
</dbReference>
<gene>
    <name evidence="9" type="primary">pyrF</name>
    <name evidence="14" type="ORF">CMV30_00960</name>
</gene>
<evidence type="ECO:0000256" key="12">
    <source>
        <dbReference type="RuleBase" id="RU000512"/>
    </source>
</evidence>
<dbReference type="PANTHER" id="PTHR32119">
    <property type="entry name" value="OROTIDINE 5'-PHOSPHATE DECARBOXYLASE"/>
    <property type="match status" value="1"/>
</dbReference>
<feature type="binding site" evidence="9 11">
    <location>
        <position position="210"/>
    </location>
    <ligand>
        <name>substrate</name>
    </ligand>
</feature>
<dbReference type="NCBIfam" id="TIGR01740">
    <property type="entry name" value="pyrF"/>
    <property type="match status" value="1"/>
</dbReference>
<feature type="binding site" evidence="9 11">
    <location>
        <position position="189"/>
    </location>
    <ligand>
        <name>substrate</name>
    </ligand>
</feature>
<evidence type="ECO:0000256" key="11">
    <source>
        <dbReference type="PIRSR" id="PIRSR614732-2"/>
    </source>
</evidence>
<evidence type="ECO:0000256" key="8">
    <source>
        <dbReference type="ARBA" id="ARBA00061012"/>
    </source>
</evidence>
<dbReference type="OrthoDB" id="9806203at2"/>
<feature type="binding site" evidence="9 11">
    <location>
        <position position="209"/>
    </location>
    <ligand>
        <name>substrate</name>
    </ligand>
</feature>
<feature type="active site" description="For OMPdecase activity" evidence="10">
    <location>
        <position position="59"/>
    </location>
</feature>
<feature type="binding site" evidence="9 11">
    <location>
        <position position="10"/>
    </location>
    <ligand>
        <name>substrate</name>
    </ligand>
</feature>
<feature type="active site" description="For OMPdecase activity" evidence="10">
    <location>
        <position position="61"/>
    </location>
</feature>
<dbReference type="CDD" id="cd04725">
    <property type="entry name" value="OMP_decarboxylase_like"/>
    <property type="match status" value="1"/>
</dbReference>
<feature type="domain" description="Orotidine 5'-phosphate decarboxylase" evidence="13">
    <location>
        <begin position="4"/>
        <end position="225"/>
    </location>
</feature>
<name>A0A290QE84_9BACT</name>
<evidence type="ECO:0000256" key="9">
    <source>
        <dbReference type="HAMAP-Rule" id="MF_01200"/>
    </source>
</evidence>
<comment type="subunit">
    <text evidence="3 9">Homodimer.</text>
</comment>
<dbReference type="Proteomes" id="UP000217265">
    <property type="component" value="Chromosome"/>
</dbReference>
<evidence type="ECO:0000313" key="15">
    <source>
        <dbReference type="Proteomes" id="UP000217265"/>
    </source>
</evidence>
<dbReference type="InterPro" id="IPR011060">
    <property type="entry name" value="RibuloseP-bd_barrel"/>
</dbReference>
<dbReference type="Pfam" id="PF00215">
    <property type="entry name" value="OMPdecase"/>
    <property type="match status" value="1"/>
</dbReference>
<dbReference type="PROSITE" id="PS00156">
    <property type="entry name" value="OMPDECASE"/>
    <property type="match status" value="1"/>
</dbReference>
<comment type="catalytic activity">
    <reaction evidence="7 9 12">
        <text>orotidine 5'-phosphate + H(+) = UMP + CO2</text>
        <dbReference type="Rhea" id="RHEA:11596"/>
        <dbReference type="ChEBI" id="CHEBI:15378"/>
        <dbReference type="ChEBI" id="CHEBI:16526"/>
        <dbReference type="ChEBI" id="CHEBI:57538"/>
        <dbReference type="ChEBI" id="CHEBI:57865"/>
        <dbReference type="EC" id="4.1.1.23"/>
    </reaction>
</comment>
<feature type="active site" description="Proton donor" evidence="9">
    <location>
        <position position="61"/>
    </location>
</feature>